<dbReference type="PANTHER" id="PTHR46000">
    <property type="entry name" value="SEVEN TM RECEPTOR-RELATED"/>
    <property type="match status" value="1"/>
</dbReference>
<feature type="transmembrane region" description="Helical" evidence="1">
    <location>
        <begin position="281"/>
        <end position="305"/>
    </location>
</feature>
<name>A0A1I7U9K5_9PELO</name>
<organism evidence="2 3">
    <name type="scientific">Caenorhabditis tropicalis</name>
    <dbReference type="NCBI Taxonomy" id="1561998"/>
    <lineage>
        <taxon>Eukaryota</taxon>
        <taxon>Metazoa</taxon>
        <taxon>Ecdysozoa</taxon>
        <taxon>Nematoda</taxon>
        <taxon>Chromadorea</taxon>
        <taxon>Rhabditida</taxon>
        <taxon>Rhabditina</taxon>
        <taxon>Rhabditomorpha</taxon>
        <taxon>Rhabditoidea</taxon>
        <taxon>Rhabditidae</taxon>
        <taxon>Peloderinae</taxon>
        <taxon>Caenorhabditis</taxon>
    </lineage>
</organism>
<feature type="transmembrane region" description="Helical" evidence="1">
    <location>
        <begin position="194"/>
        <end position="219"/>
    </location>
</feature>
<keyword evidence="1" id="KW-0472">Membrane</keyword>
<keyword evidence="1" id="KW-0812">Transmembrane</keyword>
<keyword evidence="2" id="KW-1185">Reference proteome</keyword>
<feature type="transmembrane region" description="Helical" evidence="1">
    <location>
        <begin position="85"/>
        <end position="110"/>
    </location>
</feature>
<dbReference type="Proteomes" id="UP000095282">
    <property type="component" value="Unplaced"/>
</dbReference>
<feature type="transmembrane region" description="Helical" evidence="1">
    <location>
        <begin position="42"/>
        <end position="65"/>
    </location>
</feature>
<dbReference type="SUPFAM" id="SSF81321">
    <property type="entry name" value="Family A G protein-coupled receptor-like"/>
    <property type="match status" value="1"/>
</dbReference>
<keyword evidence="1" id="KW-1133">Transmembrane helix</keyword>
<proteinExistence type="predicted"/>
<protein>
    <submittedName>
        <fullName evidence="3">Seven TM Receptor</fullName>
    </submittedName>
</protein>
<feature type="transmembrane region" description="Helical" evidence="1">
    <location>
        <begin position="130"/>
        <end position="151"/>
    </location>
</feature>
<sequence length="346" mass="39676">MWFDLAIDITKITFCASFLVNSFLIYLTLFHVKRVFITYKWMICYFAAIGIIMMGFKLIAKPFIHNYNGSMTYFSYSTSNLSQEFLQFSIAIWTGVYSMIIFFIAVQFVYRYICLFHNEYTVYFDGKKSFYWVLYPFIPGTVYTLGCYLFCLPDNYGDDYVRNEIVNVYGSEITQLPRFIFVAYDTQGSIRMSVLVAVLSLTLISSHYAVILFCGIKMHSSIKRKMQSFSAQQIKLHRQFFYALVAQCLGPTLFLVIPASPIILCPLLAPVLGVEIRLQSGWLLCLMGVYPAFDSIAYMTIVTEYKEVINNQIRRILCNQKVNVANGTVTSNSVIHNNSVSVAVTL</sequence>
<feature type="transmembrane region" description="Helical" evidence="1">
    <location>
        <begin position="240"/>
        <end position="269"/>
    </location>
</feature>
<accession>A0A1I7U9K5</accession>
<reference evidence="3" key="1">
    <citation type="submission" date="2016-11" db="UniProtKB">
        <authorList>
            <consortium name="WormBaseParasite"/>
        </authorList>
    </citation>
    <scope>IDENTIFICATION</scope>
</reference>
<feature type="transmembrane region" description="Helical" evidence="1">
    <location>
        <begin position="6"/>
        <end position="30"/>
    </location>
</feature>
<evidence type="ECO:0000313" key="2">
    <source>
        <dbReference type="Proteomes" id="UP000095282"/>
    </source>
</evidence>
<dbReference type="PANTHER" id="PTHR46000:SF10">
    <property type="entry name" value="SEVEN TM RECEPTOR"/>
    <property type="match status" value="1"/>
</dbReference>
<evidence type="ECO:0000256" key="1">
    <source>
        <dbReference type="SAM" id="Phobius"/>
    </source>
</evidence>
<dbReference type="Pfam" id="PF10326">
    <property type="entry name" value="7TM_GPCR_Str"/>
    <property type="match status" value="1"/>
</dbReference>
<dbReference type="AlphaFoldDB" id="A0A1I7U9K5"/>
<dbReference type="STRING" id="1561998.A0A1I7U9K5"/>
<evidence type="ECO:0000313" key="3">
    <source>
        <dbReference type="WBParaSite" id="Csp11.Scaffold629.g16253.t1"/>
    </source>
</evidence>
<dbReference type="WBParaSite" id="Csp11.Scaffold629.g16253.t1">
    <property type="protein sequence ID" value="Csp11.Scaffold629.g16253.t1"/>
    <property type="gene ID" value="Csp11.Scaffold629.g16253"/>
</dbReference>
<dbReference type="InterPro" id="IPR019428">
    <property type="entry name" value="7TM_GPCR_serpentine_rcpt_Str"/>
</dbReference>